<proteinExistence type="predicted"/>
<accession>A0A9D2C7W0</accession>
<gene>
    <name evidence="1" type="ORF">H9831_09335</name>
</gene>
<reference evidence="1" key="1">
    <citation type="journal article" date="2021" name="PeerJ">
        <title>Extensive microbial diversity within the chicken gut microbiome revealed by metagenomics and culture.</title>
        <authorList>
            <person name="Gilroy R."/>
            <person name="Ravi A."/>
            <person name="Getino M."/>
            <person name="Pursley I."/>
            <person name="Horton D.L."/>
            <person name="Alikhan N.F."/>
            <person name="Baker D."/>
            <person name="Gharbi K."/>
            <person name="Hall N."/>
            <person name="Watson M."/>
            <person name="Adriaenssens E.M."/>
            <person name="Foster-Nyarko E."/>
            <person name="Jarju S."/>
            <person name="Secka A."/>
            <person name="Antonio M."/>
            <person name="Oren A."/>
            <person name="Chaudhuri R.R."/>
            <person name="La Ragione R."/>
            <person name="Hildebrand F."/>
            <person name="Pallen M.J."/>
        </authorList>
    </citation>
    <scope>NUCLEOTIDE SEQUENCE</scope>
    <source>
        <strain evidence="1">ChiSxjej3B15-24422</strain>
    </source>
</reference>
<evidence type="ECO:0000313" key="2">
    <source>
        <dbReference type="Proteomes" id="UP000824007"/>
    </source>
</evidence>
<dbReference type="EMBL" id="DXDD01000114">
    <property type="protein sequence ID" value="HIY60866.1"/>
    <property type="molecule type" value="Genomic_DNA"/>
</dbReference>
<name>A0A9D2C7W0_9FIRM</name>
<evidence type="ECO:0000313" key="1">
    <source>
        <dbReference type="EMBL" id="HIY60866.1"/>
    </source>
</evidence>
<reference evidence="1" key="2">
    <citation type="submission" date="2021-04" db="EMBL/GenBank/DDBJ databases">
        <authorList>
            <person name="Gilroy R."/>
        </authorList>
    </citation>
    <scope>NUCLEOTIDE SEQUENCE</scope>
    <source>
        <strain evidence="1">ChiSxjej3B15-24422</strain>
    </source>
</reference>
<organism evidence="1 2">
    <name type="scientific">Candidatus Eisenbergiella pullistercoris</name>
    <dbReference type="NCBI Taxonomy" id="2838555"/>
    <lineage>
        <taxon>Bacteria</taxon>
        <taxon>Bacillati</taxon>
        <taxon>Bacillota</taxon>
        <taxon>Clostridia</taxon>
        <taxon>Lachnospirales</taxon>
        <taxon>Lachnospiraceae</taxon>
        <taxon>Eisenbergiella</taxon>
    </lineage>
</organism>
<dbReference type="PROSITE" id="PS51257">
    <property type="entry name" value="PROKAR_LIPOPROTEIN"/>
    <property type="match status" value="1"/>
</dbReference>
<sequence length="176" mass="19647">MKYRKKYPFYRLLCRVPALFAAAVCFLLLSGCGKDRELEQFYSEMEEFTRQAEQDFQTLSAIDPASENAVDELLSAMDSLSQTFSLLSQIPIPEEFASIEEIAAEAASYMAEAASLYHEAYADGSYSENTAAAAQENYDRAVMRMDIISQVLQGEMPTEEAVTITTQPDGQTETQQ</sequence>
<dbReference type="Proteomes" id="UP000824007">
    <property type="component" value="Unassembled WGS sequence"/>
</dbReference>
<protein>
    <recommendedName>
        <fullName evidence="3">Lipoprotein</fullName>
    </recommendedName>
</protein>
<evidence type="ECO:0008006" key="3">
    <source>
        <dbReference type="Google" id="ProtNLM"/>
    </source>
</evidence>
<dbReference type="AlphaFoldDB" id="A0A9D2C7W0"/>
<comment type="caution">
    <text evidence="1">The sequence shown here is derived from an EMBL/GenBank/DDBJ whole genome shotgun (WGS) entry which is preliminary data.</text>
</comment>